<organism evidence="2 3">
    <name type="scientific">Hoylesella saccharolytica F0055</name>
    <dbReference type="NCBI Taxonomy" id="1127699"/>
    <lineage>
        <taxon>Bacteria</taxon>
        <taxon>Pseudomonadati</taxon>
        <taxon>Bacteroidota</taxon>
        <taxon>Bacteroidia</taxon>
        <taxon>Bacteroidales</taxon>
        <taxon>Prevotellaceae</taxon>
        <taxon>Hoylesella</taxon>
    </lineage>
</organism>
<name>L1NEU9_9BACT</name>
<dbReference type="AlphaFoldDB" id="L1NEU9"/>
<keyword evidence="3" id="KW-1185">Reference proteome</keyword>
<proteinExistence type="predicted"/>
<reference evidence="2 3" key="1">
    <citation type="submission" date="2012-05" db="EMBL/GenBank/DDBJ databases">
        <authorList>
            <person name="Weinstock G."/>
            <person name="Sodergren E."/>
            <person name="Lobos E.A."/>
            <person name="Fulton L."/>
            <person name="Fulton R."/>
            <person name="Courtney L."/>
            <person name="Fronick C."/>
            <person name="O'Laughlin M."/>
            <person name="Godfrey J."/>
            <person name="Wilson R.M."/>
            <person name="Miner T."/>
            <person name="Farmer C."/>
            <person name="Delehaunty K."/>
            <person name="Cordes M."/>
            <person name="Minx P."/>
            <person name="Tomlinson C."/>
            <person name="Chen J."/>
            <person name="Wollam A."/>
            <person name="Pepin K.H."/>
            <person name="Bhonagiri V."/>
            <person name="Zhang X."/>
            <person name="Suruliraj S."/>
            <person name="Warren W."/>
            <person name="Mitreva M."/>
            <person name="Mardis E.R."/>
            <person name="Wilson R.K."/>
        </authorList>
    </citation>
    <scope>NUCLEOTIDE SEQUENCE [LARGE SCALE GENOMIC DNA]</scope>
    <source>
        <strain evidence="2 3">F0055</strain>
    </source>
</reference>
<keyword evidence="1" id="KW-1133">Transmembrane helix</keyword>
<keyword evidence="1" id="KW-0472">Membrane</keyword>
<evidence type="ECO:0000256" key="1">
    <source>
        <dbReference type="SAM" id="Phobius"/>
    </source>
</evidence>
<accession>L1NEU9</accession>
<keyword evidence="1" id="KW-0812">Transmembrane</keyword>
<dbReference type="EMBL" id="AMEP01000061">
    <property type="protein sequence ID" value="EKY02034.1"/>
    <property type="molecule type" value="Genomic_DNA"/>
</dbReference>
<evidence type="ECO:0000313" key="2">
    <source>
        <dbReference type="EMBL" id="EKY02034.1"/>
    </source>
</evidence>
<dbReference type="STRING" id="1127699.HMPREF9151_00926"/>
<dbReference type="HOGENOM" id="CLU_3294508_0_0_10"/>
<gene>
    <name evidence="2" type="ORF">HMPREF9151_00926</name>
</gene>
<protein>
    <submittedName>
        <fullName evidence="2">Uncharacterized protein</fullName>
    </submittedName>
</protein>
<dbReference type="Proteomes" id="UP000010433">
    <property type="component" value="Unassembled WGS sequence"/>
</dbReference>
<comment type="caution">
    <text evidence="2">The sequence shown here is derived from an EMBL/GenBank/DDBJ whole genome shotgun (WGS) entry which is preliminary data.</text>
</comment>
<sequence length="40" mass="4737">MFGGVFLCDKVLKNNRDTDFFAFRSLPVLSLYLFIYLCIR</sequence>
<feature type="transmembrane region" description="Helical" evidence="1">
    <location>
        <begin position="20"/>
        <end position="39"/>
    </location>
</feature>
<evidence type="ECO:0000313" key="3">
    <source>
        <dbReference type="Proteomes" id="UP000010433"/>
    </source>
</evidence>